<accession>A0A0K8MCD3</accession>
<evidence type="ECO:0000313" key="2">
    <source>
        <dbReference type="EMBL" id="GAO97534.1"/>
    </source>
</evidence>
<feature type="signal peptide" evidence="1">
    <location>
        <begin position="1"/>
        <end position="24"/>
    </location>
</feature>
<protein>
    <submittedName>
        <fullName evidence="2">Uncharacterized protein</fullName>
    </submittedName>
</protein>
<sequence precursor="true">MKNYLRISSLITISFLTFFNVSKAAQKISIDMITEEEMSPLNRMRHISHAGNLRFHYLPTHTNNYRETPQGTIEFDFDNAVIRNGVFFSTMIAKSDFQVHDKNWNVLYPVEKRKSYGVLQFSCPYKVIIGHNIGDVEITPYYIFPFPTDQKLISPLRVRTEVTDWNQDGQVVHYVQGPFNQGKYQDGLSYYFMEINE</sequence>
<proteinExistence type="predicted"/>
<evidence type="ECO:0000256" key="1">
    <source>
        <dbReference type="SAM" id="SignalP"/>
    </source>
</evidence>
<gene>
    <name evidence="2" type="ORF">Cva_00169</name>
</gene>
<dbReference type="AlphaFoldDB" id="A0A0K8MCD3"/>
<dbReference type="Proteomes" id="UP000036771">
    <property type="component" value="Unassembled WGS sequence"/>
</dbReference>
<reference evidence="2 3" key="1">
    <citation type="submission" date="2015-03" db="EMBL/GenBank/DDBJ databases">
        <title>Caedibacter varicaedens, whole genome shotgun sequence.</title>
        <authorList>
            <person name="Suzuki H."/>
            <person name="Dapper A.L."/>
            <person name="Gibson A.K."/>
            <person name="Jackson C."/>
            <person name="Lee H."/>
            <person name="Pejaver V.R."/>
            <person name="Doak T."/>
            <person name="Lynch M."/>
        </authorList>
    </citation>
    <scope>NUCLEOTIDE SEQUENCE [LARGE SCALE GENOMIC DNA]</scope>
</reference>
<keyword evidence="1" id="KW-0732">Signal</keyword>
<dbReference type="EMBL" id="BBVC01000007">
    <property type="protein sequence ID" value="GAO97534.1"/>
    <property type="molecule type" value="Genomic_DNA"/>
</dbReference>
<organism evidence="2 3">
    <name type="scientific">Caedimonas varicaedens</name>
    <dbReference type="NCBI Taxonomy" id="1629334"/>
    <lineage>
        <taxon>Bacteria</taxon>
        <taxon>Pseudomonadati</taxon>
        <taxon>Pseudomonadota</taxon>
        <taxon>Alphaproteobacteria</taxon>
        <taxon>Holosporales</taxon>
        <taxon>Caedimonadaceae</taxon>
        <taxon>Caedimonas</taxon>
    </lineage>
</organism>
<name>A0A0K8MCD3_9PROT</name>
<comment type="caution">
    <text evidence="2">The sequence shown here is derived from an EMBL/GenBank/DDBJ whole genome shotgun (WGS) entry which is preliminary data.</text>
</comment>
<keyword evidence="3" id="KW-1185">Reference proteome</keyword>
<feature type="chain" id="PRO_5005512694" evidence="1">
    <location>
        <begin position="25"/>
        <end position="197"/>
    </location>
</feature>
<evidence type="ECO:0000313" key="3">
    <source>
        <dbReference type="Proteomes" id="UP000036771"/>
    </source>
</evidence>